<evidence type="ECO:0000313" key="1">
    <source>
        <dbReference type="EMBL" id="PKU36833.1"/>
    </source>
</evidence>
<reference evidence="2" key="1">
    <citation type="submission" date="2017-11" db="EMBL/GenBank/DDBJ databases">
        <authorList>
            <person name="Lima N.C."/>
            <person name="Parody-Merino A.M."/>
            <person name="Battley P.F."/>
            <person name="Fidler A.E."/>
            <person name="Prosdocimi F."/>
        </authorList>
    </citation>
    <scope>NUCLEOTIDE SEQUENCE [LARGE SCALE GENOMIC DNA]</scope>
</reference>
<accession>A0A2I0TSW3</accession>
<evidence type="ECO:0000313" key="2">
    <source>
        <dbReference type="Proteomes" id="UP000233556"/>
    </source>
</evidence>
<organism evidence="1 2">
    <name type="scientific">Limosa lapponica baueri</name>
    <dbReference type="NCBI Taxonomy" id="1758121"/>
    <lineage>
        <taxon>Eukaryota</taxon>
        <taxon>Metazoa</taxon>
        <taxon>Chordata</taxon>
        <taxon>Craniata</taxon>
        <taxon>Vertebrata</taxon>
        <taxon>Euteleostomi</taxon>
        <taxon>Archelosauria</taxon>
        <taxon>Archosauria</taxon>
        <taxon>Dinosauria</taxon>
        <taxon>Saurischia</taxon>
        <taxon>Theropoda</taxon>
        <taxon>Coelurosauria</taxon>
        <taxon>Aves</taxon>
        <taxon>Neognathae</taxon>
        <taxon>Neoaves</taxon>
        <taxon>Charadriiformes</taxon>
        <taxon>Scolopacidae</taxon>
        <taxon>Limosa</taxon>
    </lineage>
</organism>
<sequence>MYETNVNSELPVKSKICLYGHAKINPDERRAVDIVYQDFSRTLETVSHKIPIEKLLKYGLDEQTVRPTDVELMSELLKNIECLGLEEINVQQP</sequence>
<proteinExistence type="predicted"/>
<dbReference type="Proteomes" id="UP000233556">
    <property type="component" value="Unassembled WGS sequence"/>
</dbReference>
<reference evidence="2" key="2">
    <citation type="submission" date="2017-12" db="EMBL/GenBank/DDBJ databases">
        <title>Genome sequence of the Bar-tailed Godwit (Limosa lapponica baueri).</title>
        <authorList>
            <person name="Lima N.C.B."/>
            <person name="Parody-Merino A.M."/>
            <person name="Battley P.F."/>
            <person name="Fidler A.E."/>
            <person name="Prosdocimi F."/>
        </authorList>
    </citation>
    <scope>NUCLEOTIDE SEQUENCE [LARGE SCALE GENOMIC DNA]</scope>
</reference>
<keyword evidence="2" id="KW-1185">Reference proteome</keyword>
<dbReference type="OrthoDB" id="10063195at2759"/>
<protein>
    <submittedName>
        <fullName evidence="1">Uncharacterized protein</fullName>
    </submittedName>
</protein>
<dbReference type="EMBL" id="KZ507439">
    <property type="protein sequence ID" value="PKU36833.1"/>
    <property type="molecule type" value="Genomic_DNA"/>
</dbReference>
<dbReference type="AlphaFoldDB" id="A0A2I0TSW3"/>
<gene>
    <name evidence="1" type="ORF">llap_12863</name>
</gene>
<name>A0A2I0TSW3_LIMLA</name>